<organism evidence="2 3">
    <name type="scientific">Actinomarinicola tropica</name>
    <dbReference type="NCBI Taxonomy" id="2789776"/>
    <lineage>
        <taxon>Bacteria</taxon>
        <taxon>Bacillati</taxon>
        <taxon>Actinomycetota</taxon>
        <taxon>Acidimicrobiia</taxon>
        <taxon>Acidimicrobiales</taxon>
        <taxon>Iamiaceae</taxon>
        <taxon>Actinomarinicola</taxon>
    </lineage>
</organism>
<sequence length="110" mass="11427">MAASSVAAWSAALDEVEEGLRVADRIARGEADLQVPAWIAPAELGPLPAELAPRLRLVMASLEAVHGDLVEARERAAAELAELAEAARAPGRRPVAAGEPPAPRLVDHSA</sequence>
<proteinExistence type="predicted"/>
<dbReference type="AlphaFoldDB" id="A0A5Q2RCM5"/>
<evidence type="ECO:0000313" key="2">
    <source>
        <dbReference type="EMBL" id="QGG94639.1"/>
    </source>
</evidence>
<dbReference type="EMBL" id="CP045851">
    <property type="protein sequence ID" value="QGG94639.1"/>
    <property type="molecule type" value="Genomic_DNA"/>
</dbReference>
<feature type="compositionally biased region" description="Low complexity" evidence="1">
    <location>
        <begin position="87"/>
        <end position="99"/>
    </location>
</feature>
<feature type="region of interest" description="Disordered" evidence="1">
    <location>
        <begin position="87"/>
        <end position="110"/>
    </location>
</feature>
<gene>
    <name evidence="2" type="ORF">GH723_05675</name>
</gene>
<dbReference type="Proteomes" id="UP000334019">
    <property type="component" value="Chromosome"/>
</dbReference>
<accession>A0A5Q2RCM5</accession>
<name>A0A5Q2RCM5_9ACTN</name>
<evidence type="ECO:0000313" key="3">
    <source>
        <dbReference type="Proteomes" id="UP000334019"/>
    </source>
</evidence>
<evidence type="ECO:0000256" key="1">
    <source>
        <dbReference type="SAM" id="MobiDB-lite"/>
    </source>
</evidence>
<dbReference type="RefSeq" id="WP_153758745.1">
    <property type="nucleotide sequence ID" value="NZ_CP045851.1"/>
</dbReference>
<reference evidence="2 3" key="1">
    <citation type="submission" date="2019-11" db="EMBL/GenBank/DDBJ databases">
        <authorList>
            <person name="He Y."/>
        </authorList>
    </citation>
    <scope>NUCLEOTIDE SEQUENCE [LARGE SCALE GENOMIC DNA]</scope>
    <source>
        <strain evidence="2 3">SCSIO 58843</strain>
    </source>
</reference>
<dbReference type="KEGG" id="atq:GH723_05675"/>
<keyword evidence="3" id="KW-1185">Reference proteome</keyword>
<protein>
    <submittedName>
        <fullName evidence="2">Uncharacterized protein</fullName>
    </submittedName>
</protein>